<dbReference type="GO" id="GO:0000287">
    <property type="term" value="F:magnesium ion binding"/>
    <property type="evidence" value="ECO:0007669"/>
    <property type="project" value="UniProtKB-UniRule"/>
</dbReference>
<sequence>MKASILIQTALASGSLGLIYALLTAIRISRASEGNEKMQALAAAIRAGVNAFIKREYLAIFVAATLIYLLLLTYIGLWSAIGFVIGVTSAALTAFLGAIISVRANVRTADAAQQGIKQAAATAFRGSFATGALVASFSLLSVTLSFLAVKSLAPLSSLAPEEEIFRTLVGLIFGGSTVSVFARIVGGIYAKSADVGADLVSKVESYVPENDARNAAVIADSVGDHIVDNAGLSADLYETGTIALVAAMLIAGTSFGTESPWVEFPLLIGSIGVISTLFAAACTRLAGKRQRIIAALYRGALLASLVSAGALFPASDWFSGLSLIQPALSAPTITAIGSIGLTLTWLIIGITEYYTSKGFAPVKSIAAASESGHATNIITGLSVSMKSTALPVVAVIAAISGAYFLGGGFSASTGTGLFAVALALVAMTSQGGVIAAIGAYGPIADNAASISEIAGLSEETRNITQSLDAAGKTTKAITKGYAICAAGLAALLLFSEYAHAFSTRTFDLVNPAVLLGLFIGGLLPYWFGSLLLTAVARTSGRIVEETLAQFRDIPGIWDGSTPPNYGRCVSIATRSAILLTLAPILLLIATPVAVGALAGREALGGLLIGTLVTGLLQAIALTSGGGAWDNAKQYIEGGMYGGKRSLSHIAAVTGDTVGDPCKDTVGPAIAPIIKIVAVVALLTLIWVPTQIA</sequence>
<keyword evidence="7 9" id="KW-0406">Ion transport</keyword>
<dbReference type="AlphaFoldDB" id="A0A5Q0BII2"/>
<evidence type="ECO:0000256" key="4">
    <source>
        <dbReference type="ARBA" id="ARBA00022842"/>
    </source>
</evidence>
<reference evidence="10 11" key="1">
    <citation type="submission" date="2019-09" db="EMBL/GenBank/DDBJ databases">
        <title>Ecophysiology of the spiral-shaped methanotroph Methylospira mobilis as revealed by the complete genome sequence.</title>
        <authorList>
            <person name="Oshkin I.Y."/>
            <person name="Dedysh S.N."/>
            <person name="Miroshnikov K."/>
            <person name="Danilova O.V."/>
            <person name="Hakobyan A."/>
            <person name="Liesack W."/>
        </authorList>
    </citation>
    <scope>NUCLEOTIDE SEQUENCE [LARGE SCALE GENOMIC DNA]</scope>
    <source>
        <strain evidence="10 11">Shm1</strain>
    </source>
</reference>
<dbReference type="EC" id="7.1.3.1" evidence="9"/>
<feature type="transmembrane region" description="Helical" evidence="9">
    <location>
        <begin position="668"/>
        <end position="687"/>
    </location>
</feature>
<dbReference type="GO" id="GO:0012505">
    <property type="term" value="C:endomembrane system"/>
    <property type="evidence" value="ECO:0007669"/>
    <property type="project" value="UniProtKB-SubCell"/>
</dbReference>
<gene>
    <name evidence="9" type="primary">hppA</name>
    <name evidence="10" type="ORF">F6R98_12750</name>
</gene>
<keyword evidence="10" id="KW-0378">Hydrolase</keyword>
<feature type="transmembrane region" description="Helical" evidence="9">
    <location>
        <begin position="164"/>
        <end position="185"/>
    </location>
</feature>
<evidence type="ECO:0000256" key="3">
    <source>
        <dbReference type="ARBA" id="ARBA00022692"/>
    </source>
</evidence>
<feature type="transmembrane region" description="Helical" evidence="9">
    <location>
        <begin position="83"/>
        <end position="106"/>
    </location>
</feature>
<name>A0A5Q0BII2_9GAMM</name>
<dbReference type="PANTHER" id="PTHR31998">
    <property type="entry name" value="K(+)-INSENSITIVE PYROPHOSPHATE-ENERGIZED PROTON PUMP"/>
    <property type="match status" value="1"/>
</dbReference>
<dbReference type="InterPro" id="IPR004131">
    <property type="entry name" value="PPase-energised_H-pump"/>
</dbReference>
<keyword evidence="6 9" id="KW-1133">Transmembrane helix</keyword>
<dbReference type="GO" id="GO:0004427">
    <property type="term" value="F:inorganic diphosphate phosphatase activity"/>
    <property type="evidence" value="ECO:0007669"/>
    <property type="project" value="UniProtKB-UniRule"/>
</dbReference>
<feature type="transmembrane region" description="Helical" evidence="9">
    <location>
        <begin position="6"/>
        <end position="28"/>
    </location>
</feature>
<feature type="site" description="Determinant of potassium independence" evidence="9">
    <location>
        <position position="475"/>
    </location>
</feature>
<keyword evidence="9" id="KW-1003">Cell membrane</keyword>
<feature type="transmembrane region" description="Helical" evidence="9">
    <location>
        <begin position="327"/>
        <end position="348"/>
    </location>
</feature>
<keyword evidence="9" id="KW-0375">Hydrogen ion transport</keyword>
<protein>
    <recommendedName>
        <fullName evidence="9">K(+)-insensitive pyrophosphate-energized proton pump</fullName>
        <ecNumber evidence="9">7.1.3.1</ecNumber>
    </recommendedName>
    <alternativeName>
        <fullName evidence="9">Membrane-bound proton-translocating pyrophosphatase</fullName>
    </alternativeName>
    <alternativeName>
        <fullName evidence="9">Pyrophosphate-energized inorganic pyrophosphatase</fullName>
        <shortName evidence="9">H(+)-PPase</shortName>
    </alternativeName>
</protein>
<evidence type="ECO:0000313" key="11">
    <source>
        <dbReference type="Proteomes" id="UP000325755"/>
    </source>
</evidence>
<dbReference type="NCBIfam" id="NF001960">
    <property type="entry name" value="PRK00733.3-5"/>
    <property type="match status" value="1"/>
</dbReference>
<dbReference type="RefSeq" id="WP_153249361.1">
    <property type="nucleotide sequence ID" value="NZ_CP044205.1"/>
</dbReference>
<keyword evidence="3 9" id="KW-0812">Transmembrane</keyword>
<dbReference type="Proteomes" id="UP000325755">
    <property type="component" value="Chromosome"/>
</dbReference>
<dbReference type="HAMAP" id="MF_01129">
    <property type="entry name" value="PPase_energized_pump"/>
    <property type="match status" value="1"/>
</dbReference>
<proteinExistence type="inferred from homology"/>
<evidence type="ECO:0000256" key="8">
    <source>
        <dbReference type="ARBA" id="ARBA00023136"/>
    </source>
</evidence>
<keyword evidence="11" id="KW-1185">Reference proteome</keyword>
<feature type="transmembrane region" description="Helical" evidence="9">
    <location>
        <begin position="127"/>
        <end position="149"/>
    </location>
</feature>
<keyword evidence="8 9" id="KW-0472">Membrane</keyword>
<accession>A0A5Q0BII2</accession>
<evidence type="ECO:0000256" key="5">
    <source>
        <dbReference type="ARBA" id="ARBA00022967"/>
    </source>
</evidence>
<dbReference type="KEGG" id="mmob:F6R98_12750"/>
<organism evidence="10 11">
    <name type="scientific">Candidatus Methylospira mobilis</name>
    <dbReference type="NCBI Taxonomy" id="1808979"/>
    <lineage>
        <taxon>Bacteria</taxon>
        <taxon>Pseudomonadati</taxon>
        <taxon>Pseudomonadota</taxon>
        <taxon>Gammaproteobacteria</taxon>
        <taxon>Methylococcales</taxon>
        <taxon>Methylococcaceae</taxon>
        <taxon>Candidatus Methylospira</taxon>
    </lineage>
</organism>
<comment type="subunit">
    <text evidence="9">Homodimer.</text>
</comment>
<dbReference type="Pfam" id="PF03030">
    <property type="entry name" value="H_PPase"/>
    <property type="match status" value="1"/>
</dbReference>
<feature type="transmembrane region" description="Helical" evidence="9">
    <location>
        <begin position="417"/>
        <end position="440"/>
    </location>
</feature>
<feature type="transmembrane region" description="Helical" evidence="9">
    <location>
        <begin position="576"/>
        <end position="598"/>
    </location>
</feature>
<comment type="function">
    <text evidence="9">Proton pump that utilizes the energy of pyrophosphate hydrolysis as the driving force for proton movement across the membrane. Generates a proton motive force.</text>
</comment>
<comment type="subcellular location">
    <subcellularLocation>
        <location evidence="9">Cell membrane</location>
        <topology evidence="9">Multi-pass membrane protein</topology>
    </subcellularLocation>
    <subcellularLocation>
        <location evidence="1">Endomembrane system</location>
        <topology evidence="1">Multi-pass membrane protein</topology>
    </subcellularLocation>
</comment>
<comment type="caution">
    <text evidence="9">Lacks conserved residue(s) required for the propagation of feature annotation.</text>
</comment>
<evidence type="ECO:0000256" key="7">
    <source>
        <dbReference type="ARBA" id="ARBA00023065"/>
    </source>
</evidence>
<evidence type="ECO:0000313" key="10">
    <source>
        <dbReference type="EMBL" id="QFY43379.1"/>
    </source>
</evidence>
<evidence type="ECO:0000256" key="6">
    <source>
        <dbReference type="ARBA" id="ARBA00022989"/>
    </source>
</evidence>
<feature type="transmembrane region" description="Helical" evidence="9">
    <location>
        <begin position="480"/>
        <end position="500"/>
    </location>
</feature>
<keyword evidence="4 9" id="KW-0460">Magnesium</keyword>
<feature type="transmembrane region" description="Helical" evidence="9">
    <location>
        <begin position="512"/>
        <end position="532"/>
    </location>
</feature>
<feature type="transmembrane region" description="Helical" evidence="9">
    <location>
        <begin position="236"/>
        <end position="255"/>
    </location>
</feature>
<keyword evidence="5 9" id="KW-1278">Translocase</keyword>
<evidence type="ECO:0000256" key="2">
    <source>
        <dbReference type="ARBA" id="ARBA00022448"/>
    </source>
</evidence>
<feature type="transmembrane region" description="Helical" evidence="9">
    <location>
        <begin position="295"/>
        <end position="315"/>
    </location>
</feature>
<dbReference type="GO" id="GO:0009678">
    <property type="term" value="F:diphosphate hydrolysis-driven proton transmembrane transporter activity"/>
    <property type="evidence" value="ECO:0007669"/>
    <property type="project" value="UniProtKB-UniRule"/>
</dbReference>
<feature type="transmembrane region" description="Helical" evidence="9">
    <location>
        <begin position="261"/>
        <end position="283"/>
    </location>
</feature>
<dbReference type="EMBL" id="CP044205">
    <property type="protein sequence ID" value="QFY43379.1"/>
    <property type="molecule type" value="Genomic_DNA"/>
</dbReference>
<feature type="transmembrane region" description="Helical" evidence="9">
    <location>
        <begin position="389"/>
        <end position="411"/>
    </location>
</feature>
<dbReference type="OrthoDB" id="9808652at2"/>
<dbReference type="PIRSF" id="PIRSF001265">
    <property type="entry name" value="H+-PPase"/>
    <property type="match status" value="1"/>
</dbReference>
<comment type="similarity">
    <text evidence="9">Belongs to the H(+)-translocating pyrophosphatase (TC 3.A.10) family. K(+)-insensitive subfamily.</text>
</comment>
<dbReference type="GO" id="GO:0005886">
    <property type="term" value="C:plasma membrane"/>
    <property type="evidence" value="ECO:0007669"/>
    <property type="project" value="UniProtKB-SubCell"/>
</dbReference>
<keyword evidence="2 9" id="KW-0813">Transport</keyword>
<dbReference type="InParanoid" id="A0A5Q0BII2"/>
<evidence type="ECO:0000256" key="1">
    <source>
        <dbReference type="ARBA" id="ARBA00004127"/>
    </source>
</evidence>
<evidence type="ECO:0000256" key="9">
    <source>
        <dbReference type="HAMAP-Rule" id="MF_01129"/>
    </source>
</evidence>
<comment type="catalytic activity">
    <reaction evidence="9">
        <text>diphosphate + H2O + H(+)(in) = 2 phosphate + 2 H(+)(out)</text>
        <dbReference type="Rhea" id="RHEA:13973"/>
        <dbReference type="ChEBI" id="CHEBI:15377"/>
        <dbReference type="ChEBI" id="CHEBI:15378"/>
        <dbReference type="ChEBI" id="CHEBI:33019"/>
        <dbReference type="ChEBI" id="CHEBI:43474"/>
        <dbReference type="EC" id="7.1.3.1"/>
    </reaction>
</comment>
<comment type="cofactor">
    <cofactor evidence="9">
        <name>Mg(2+)</name>
        <dbReference type="ChEBI" id="CHEBI:18420"/>
    </cofactor>
</comment>
<feature type="transmembrane region" description="Helical" evidence="9">
    <location>
        <begin position="57"/>
        <end position="77"/>
    </location>
</feature>